<dbReference type="AlphaFoldDB" id="A0A6S6U958"/>
<dbReference type="EMBL" id="CACVAS010000170">
    <property type="protein sequence ID" value="CAA6828299.1"/>
    <property type="molecule type" value="Genomic_DNA"/>
</dbReference>
<dbReference type="SUPFAM" id="SSF56925">
    <property type="entry name" value="OMPA-like"/>
    <property type="match status" value="1"/>
</dbReference>
<name>A0A6S6U958_9BACT</name>
<evidence type="ECO:0000313" key="1">
    <source>
        <dbReference type="EMBL" id="CAA6828299.1"/>
    </source>
</evidence>
<evidence type="ECO:0008006" key="2">
    <source>
        <dbReference type="Google" id="ProtNLM"/>
    </source>
</evidence>
<accession>A0A6S6U958</accession>
<proteinExistence type="predicted"/>
<protein>
    <recommendedName>
        <fullName evidence="2">Outer membrane protein beta-barrel domain-containing protein</fullName>
    </recommendedName>
</protein>
<reference evidence="1" key="1">
    <citation type="submission" date="2020-01" db="EMBL/GenBank/DDBJ databases">
        <authorList>
            <person name="Meier V. D."/>
            <person name="Meier V D."/>
        </authorList>
    </citation>
    <scope>NUCLEOTIDE SEQUENCE</scope>
    <source>
        <strain evidence="1">HLG_WM_MAG_01</strain>
    </source>
</reference>
<organism evidence="1">
    <name type="scientific">uncultured Sulfurovum sp</name>
    <dbReference type="NCBI Taxonomy" id="269237"/>
    <lineage>
        <taxon>Bacteria</taxon>
        <taxon>Pseudomonadati</taxon>
        <taxon>Campylobacterota</taxon>
        <taxon>Epsilonproteobacteria</taxon>
        <taxon>Campylobacterales</taxon>
        <taxon>Sulfurovaceae</taxon>
        <taxon>Sulfurovum</taxon>
        <taxon>environmental samples</taxon>
    </lineage>
</organism>
<dbReference type="Gene3D" id="2.40.160.20">
    <property type="match status" value="1"/>
</dbReference>
<gene>
    <name evidence="1" type="ORF">HELGO_WM1937</name>
</gene>
<dbReference type="InterPro" id="IPR011250">
    <property type="entry name" value="OMP/PagP_B-barrel"/>
</dbReference>
<sequence length="205" mass="23535">MQYLELNSNYFGDHMLRILLLTALLFTSILAKEVEEYPFIGVTISTQDISISSVEDDNIDQTFGVRYGRQTQDWRTMFTYGRGDNFENFSLEVDRYIADGLFGMPEYRPYVGLTIGKLNYSNTGIVSTEDINTTSTDDNNVTTTVITTQTKDSDTSGYYYGLNLGLTVYVADKIDADISYYYYQVEDFEFLNTMQGVTFALHYFY</sequence>